<evidence type="ECO:0000256" key="6">
    <source>
        <dbReference type="ARBA" id="ARBA00023163"/>
    </source>
</evidence>
<name>A0A1B3SM31_9MOLU</name>
<evidence type="ECO:0000313" key="10">
    <source>
        <dbReference type="Proteomes" id="UP000094378"/>
    </source>
</evidence>
<evidence type="ECO:0000256" key="7">
    <source>
        <dbReference type="ARBA" id="ARBA00048574"/>
    </source>
</evidence>
<dbReference type="EMBL" id="CP017015">
    <property type="protein sequence ID" value="AOG60988.1"/>
    <property type="molecule type" value="Genomic_DNA"/>
</dbReference>
<dbReference type="SUPFAM" id="SSF46785">
    <property type="entry name" value="Winged helix' DNA-binding domain"/>
    <property type="match status" value="1"/>
</dbReference>
<dbReference type="GO" id="GO:0051191">
    <property type="term" value="P:prosthetic group biosynthetic process"/>
    <property type="evidence" value="ECO:0007669"/>
    <property type="project" value="InterPro"/>
</dbReference>
<dbReference type="Pfam" id="PF00392">
    <property type="entry name" value="GntR"/>
    <property type="match status" value="1"/>
</dbReference>
<evidence type="ECO:0000256" key="1">
    <source>
        <dbReference type="ARBA" id="ARBA00012524"/>
    </source>
</evidence>
<sequence>MPNILEEILDARENRTRVLKSKLENSEFVTTLSLNIPGANKTGQLKKNFIQKCFYEYLSMLKKLYENINYDFFEDAAGYIYFIEVSKGHPYQVKQIALDFEDILGKHSSLVDIDVYVSLTKKITRENLAKLPRVCLMCSEFAKNCAFKQTHPIEELEKVVDELLKTEISFSFSKEYIMHDIIKDVSEGILSPNDRLKEIDLSNKYNVSRTKIREVISTLAEYGLLVVRKDMGVIIKKLTYHELTEVIELRKCAKLIIFKDIFTKITNKDHRVVVEKVLEYLEGLDRANYDLLKKWNQEFYDLLFSVSDKYFTKNLFNKFEILFSNVRYLISKKAQDYFYVILDQHINICKALLTKDYEDLVKSIELYFTDIQRIMLQVMDDE</sequence>
<evidence type="ECO:0000256" key="2">
    <source>
        <dbReference type="ARBA" id="ARBA00022679"/>
    </source>
</evidence>
<proteinExistence type="predicted"/>
<dbReference type="GO" id="GO:0003677">
    <property type="term" value="F:DNA binding"/>
    <property type="evidence" value="ECO:0007669"/>
    <property type="project" value="UniProtKB-KW"/>
</dbReference>
<dbReference type="RefSeq" id="WP_069117359.1">
    <property type="nucleotide sequence ID" value="NZ_CP017015.1"/>
</dbReference>
<dbReference type="InterPro" id="IPR000524">
    <property type="entry name" value="Tscrpt_reg_HTH_GntR"/>
</dbReference>
<dbReference type="Gene3D" id="1.10.10.10">
    <property type="entry name" value="Winged helix-like DNA-binding domain superfamily/Winged helix DNA-binding domain"/>
    <property type="match status" value="1"/>
</dbReference>
<dbReference type="SMART" id="SM00345">
    <property type="entry name" value="HTH_GNTR"/>
    <property type="match status" value="1"/>
</dbReference>
<comment type="catalytic activity">
    <reaction evidence="7">
        <text>apo-[citrate lyase ACP] + 2'-(5''-triphospho-alpha-D-ribosyl)-3'-dephospho-CoA = holo-[citrate lyase ACP] + diphosphate</text>
        <dbReference type="Rhea" id="RHEA:16333"/>
        <dbReference type="Rhea" id="RHEA-COMP:10157"/>
        <dbReference type="Rhea" id="RHEA-COMP:10158"/>
        <dbReference type="ChEBI" id="CHEBI:29999"/>
        <dbReference type="ChEBI" id="CHEBI:33019"/>
        <dbReference type="ChEBI" id="CHEBI:61378"/>
        <dbReference type="ChEBI" id="CHEBI:82683"/>
        <dbReference type="EC" id="2.7.7.61"/>
    </reaction>
</comment>
<dbReference type="InterPro" id="IPR005551">
    <property type="entry name" value="CitX"/>
</dbReference>
<dbReference type="SUPFAM" id="SSF48008">
    <property type="entry name" value="GntR ligand-binding domain-like"/>
    <property type="match status" value="1"/>
</dbReference>
<evidence type="ECO:0000259" key="8">
    <source>
        <dbReference type="PROSITE" id="PS50949"/>
    </source>
</evidence>
<keyword evidence="4" id="KW-0805">Transcription regulation</keyword>
<organism evidence="9 10">
    <name type="scientific">Spiroplasma helicoides</name>
    <dbReference type="NCBI Taxonomy" id="216938"/>
    <lineage>
        <taxon>Bacteria</taxon>
        <taxon>Bacillati</taxon>
        <taxon>Mycoplasmatota</taxon>
        <taxon>Mollicutes</taxon>
        <taxon>Entomoplasmatales</taxon>
        <taxon>Spiroplasmataceae</taxon>
        <taxon>Spiroplasma</taxon>
    </lineage>
</organism>
<dbReference type="KEGG" id="shj:SHELI_v1c10410"/>
<evidence type="ECO:0000256" key="4">
    <source>
        <dbReference type="ARBA" id="ARBA00023015"/>
    </source>
</evidence>
<protein>
    <recommendedName>
        <fullName evidence="1">citrate lyase holo-[acyl-carrier protein] synthase</fullName>
        <ecNumber evidence="1">2.7.7.61</ecNumber>
    </recommendedName>
</protein>
<gene>
    <name evidence="9" type="ORF">SHELI_v1c10410</name>
</gene>
<dbReference type="AlphaFoldDB" id="A0A1B3SM31"/>
<dbReference type="InterPro" id="IPR008920">
    <property type="entry name" value="TF_FadR/GntR_C"/>
</dbReference>
<feature type="domain" description="HTH gntR-type" evidence="8">
    <location>
        <begin position="171"/>
        <end position="238"/>
    </location>
</feature>
<keyword evidence="6" id="KW-0804">Transcription</keyword>
<keyword evidence="5" id="KW-0238">DNA-binding</keyword>
<evidence type="ECO:0000256" key="5">
    <source>
        <dbReference type="ARBA" id="ARBA00023125"/>
    </source>
</evidence>
<dbReference type="OrthoDB" id="3196716at2"/>
<dbReference type="InterPro" id="IPR036388">
    <property type="entry name" value="WH-like_DNA-bd_sf"/>
</dbReference>
<dbReference type="STRING" id="216938.SHELI_v1c10410"/>
<dbReference type="GO" id="GO:0050519">
    <property type="term" value="F:holo-citrate lyase synthase activity"/>
    <property type="evidence" value="ECO:0007669"/>
    <property type="project" value="UniProtKB-EC"/>
</dbReference>
<dbReference type="PANTHER" id="PTHR43537:SF5">
    <property type="entry name" value="UXU OPERON TRANSCRIPTIONAL REGULATOR"/>
    <property type="match status" value="1"/>
</dbReference>
<dbReference type="PROSITE" id="PS50949">
    <property type="entry name" value="HTH_GNTR"/>
    <property type="match status" value="1"/>
</dbReference>
<accession>A0A1B3SM31</accession>
<reference evidence="9 10" key="1">
    <citation type="submission" date="2016-08" db="EMBL/GenBank/DDBJ databases">
        <title>Complete genome sequence of Spiroplasma helicoides TABS-2 (DSM 22551).</title>
        <authorList>
            <person name="Shen W.-Y."/>
            <person name="Lo W.-S."/>
            <person name="Lai Y.-C."/>
            <person name="Kuo C.-H."/>
        </authorList>
    </citation>
    <scope>NUCLEOTIDE SEQUENCE [LARGE SCALE GENOMIC DNA]</scope>
    <source>
        <strain evidence="9 10">TABS-2</strain>
    </source>
</reference>
<dbReference type="PANTHER" id="PTHR43537">
    <property type="entry name" value="TRANSCRIPTIONAL REGULATOR, GNTR FAMILY"/>
    <property type="match status" value="1"/>
</dbReference>
<evidence type="ECO:0000313" key="9">
    <source>
        <dbReference type="EMBL" id="AOG60988.1"/>
    </source>
</evidence>
<dbReference type="InterPro" id="IPR036390">
    <property type="entry name" value="WH_DNA-bd_sf"/>
</dbReference>
<dbReference type="Pfam" id="PF03802">
    <property type="entry name" value="CitX"/>
    <property type="match status" value="1"/>
</dbReference>
<keyword evidence="3" id="KW-0548">Nucleotidyltransferase</keyword>
<dbReference type="Proteomes" id="UP000094378">
    <property type="component" value="Chromosome"/>
</dbReference>
<dbReference type="GO" id="GO:0003700">
    <property type="term" value="F:DNA-binding transcription factor activity"/>
    <property type="evidence" value="ECO:0007669"/>
    <property type="project" value="InterPro"/>
</dbReference>
<keyword evidence="2" id="KW-0808">Transferase</keyword>
<dbReference type="EC" id="2.7.7.61" evidence="1"/>
<dbReference type="Gene3D" id="1.20.120.530">
    <property type="entry name" value="GntR ligand-binding domain-like"/>
    <property type="match status" value="1"/>
</dbReference>
<evidence type="ECO:0000256" key="3">
    <source>
        <dbReference type="ARBA" id="ARBA00022695"/>
    </source>
</evidence>
<keyword evidence="10" id="KW-1185">Reference proteome</keyword>